<dbReference type="KEGG" id="rgr:FZ934_24850"/>
<organism evidence="1 2">
    <name type="scientific">Rhizobium grahamii</name>
    <dbReference type="NCBI Taxonomy" id="1120045"/>
    <lineage>
        <taxon>Bacteria</taxon>
        <taxon>Pseudomonadati</taxon>
        <taxon>Pseudomonadota</taxon>
        <taxon>Alphaproteobacteria</taxon>
        <taxon>Hyphomicrobiales</taxon>
        <taxon>Rhizobiaceae</taxon>
        <taxon>Rhizobium/Agrobacterium group</taxon>
        <taxon>Rhizobium</taxon>
    </lineage>
</organism>
<keyword evidence="1" id="KW-0614">Plasmid</keyword>
<dbReference type="Proteomes" id="UP000326881">
    <property type="component" value="Plasmid unnamed"/>
</dbReference>
<gene>
    <name evidence="1" type="ORF">FZ934_24850</name>
</gene>
<proteinExistence type="predicted"/>
<evidence type="ECO:0000313" key="2">
    <source>
        <dbReference type="Proteomes" id="UP000326881"/>
    </source>
</evidence>
<dbReference type="AlphaFoldDB" id="A0A5Q0CDP5"/>
<dbReference type="EMBL" id="CP043499">
    <property type="protein sequence ID" value="QFY63482.1"/>
    <property type="molecule type" value="Genomic_DNA"/>
</dbReference>
<evidence type="ECO:0000313" key="1">
    <source>
        <dbReference type="EMBL" id="QFY63482.1"/>
    </source>
</evidence>
<geneLocation type="plasmid" evidence="1 2">
    <name>unnamed</name>
</geneLocation>
<name>A0A5Q0CDP5_9HYPH</name>
<evidence type="ECO:0008006" key="3">
    <source>
        <dbReference type="Google" id="ProtNLM"/>
    </source>
</evidence>
<reference evidence="1 2" key="1">
    <citation type="submission" date="2019-08" db="EMBL/GenBank/DDBJ databases">
        <title>Prosopis cineraria nodule microbiome.</title>
        <authorList>
            <person name="Ali R."/>
            <person name="Chaluvadi S.R."/>
            <person name="Wang X."/>
        </authorList>
    </citation>
    <scope>NUCLEOTIDE SEQUENCE [LARGE SCALE GENOMIC DNA]</scope>
    <source>
        <strain evidence="1 2">BG7</strain>
        <plasmid evidence="1 2">unnamed</plasmid>
    </source>
</reference>
<keyword evidence="2" id="KW-1185">Reference proteome</keyword>
<dbReference type="OrthoDB" id="7876241at2"/>
<sequence>MIFTPDGVASAESNMTRFIAFAKEDLTIWGPDLIFDEPIWDVTDSYFVRGRPHRIKLRFCDRDKEGTFTPVPLEEPFAAQIKSVLRYRESIERREAAPLLSLSAYKTLLQAYRTTGMVPNLTNLTSSLVDTAVAIAGETSSYHAARVGVALAELSRFLFTNRLAPFAPPDYRHGVSRSYRKASEKGLPSEEALEALPKARLLATHPRDVILTNVMALLVVAPSRINELFALPSHCEVRPLDPHDDRYMLWWAGSKRHQDFIKGIPEALTPLAKESIGLLRKCTSAARDVALWYEKNPGALFLTSDLEHLRGKDLSVDDISLITGITSKWWATNRRLKSVVGGPTARYSFGEVERLFIAMLPSTFPIMDRKTGLKFSEALLVVPKNLFDMKTQAFTCMFEPITYSRVQEGFMKAGGYSHASACRRQTSL</sequence>
<accession>A0A5Q0CDP5</accession>
<protein>
    <recommendedName>
        <fullName evidence="3">Integrase</fullName>
    </recommendedName>
</protein>